<dbReference type="GO" id="GO:0016301">
    <property type="term" value="F:kinase activity"/>
    <property type="evidence" value="ECO:0007669"/>
    <property type="project" value="UniProtKB-KW"/>
</dbReference>
<proteinExistence type="predicted"/>
<evidence type="ECO:0000313" key="1">
    <source>
        <dbReference type="EMBL" id="SNW62615.1"/>
    </source>
</evidence>
<accession>A0A2I2L4Y3</accession>
<dbReference type="Proteomes" id="UP000236316">
    <property type="component" value="Segment"/>
</dbReference>
<keyword evidence="2" id="KW-1185">Reference proteome</keyword>
<dbReference type="Gene3D" id="1.10.510.10">
    <property type="entry name" value="Transferase(Phosphotransferase) domain 1"/>
    <property type="match status" value="1"/>
</dbReference>
<dbReference type="SUPFAM" id="SSF56112">
    <property type="entry name" value="Protein kinase-like (PK-like)"/>
    <property type="match status" value="1"/>
</dbReference>
<keyword evidence="1" id="KW-0808">Transferase</keyword>
<dbReference type="GeneID" id="35382530"/>
<dbReference type="RefSeq" id="YP_009448917.1">
    <property type="nucleotide sequence ID" value="NC_036594.1"/>
</dbReference>
<reference evidence="1" key="1">
    <citation type="submission" date="2017-08" db="EMBL/GenBank/DDBJ databases">
        <authorList>
            <consortium name="Urmite Genomes"/>
        </authorList>
    </citation>
    <scope>NUCLEOTIDE SEQUENCE [LARGE SCALE GENOMIC DNA]</scope>
    <source>
        <strain evidence="1">IHUMI-LCC2</strain>
    </source>
</reference>
<gene>
    <name evidence="1" type="ORF">ORPV_711</name>
</gene>
<keyword evidence="1" id="KW-0418">Kinase</keyword>
<organism evidence="1">
    <name type="scientific">Orpheovirus IHUMI-LCC2</name>
    <dbReference type="NCBI Taxonomy" id="2023057"/>
    <lineage>
        <taxon>Viruses</taxon>
        <taxon>Varidnaviria</taxon>
        <taxon>Bamfordvirae</taxon>
        <taxon>Nucleocytoviricota</taxon>
        <taxon>Megaviricetes</taxon>
        <taxon>Pimascovirales</taxon>
        <taxon>Ocovirineae</taxon>
        <taxon>Orpheoviridae</taxon>
        <taxon>Alphaorpheovirus</taxon>
        <taxon>Alphaorpheovirus massiliense</taxon>
    </lineage>
</organism>
<dbReference type="InterPro" id="IPR011009">
    <property type="entry name" value="Kinase-like_dom_sf"/>
</dbReference>
<dbReference type="EMBL" id="LT906555">
    <property type="protein sequence ID" value="SNW62615.1"/>
    <property type="molecule type" value="Genomic_DNA"/>
</dbReference>
<evidence type="ECO:0000313" key="2">
    <source>
        <dbReference type="Proteomes" id="UP000236316"/>
    </source>
</evidence>
<sequence>MYDKNTYIESNNIGPSLMDVDELAYDLLMRILRYNPKDRISISEALDHPYFKELKDAGFAF</sequence>
<dbReference type="KEGG" id="vg:35382530"/>
<name>A0A2I2L4Y3_9VIRU</name>
<protein>
    <submittedName>
        <fullName evidence="1">Cyclin-dependent kinase</fullName>
    </submittedName>
</protein>